<comment type="caution">
    <text evidence="8">The sequence shown here is derived from an EMBL/GenBank/DDBJ whole genome shotgun (WGS) entry which is preliminary data.</text>
</comment>
<dbReference type="InterPro" id="IPR052176">
    <property type="entry name" value="Glycosyl_Hydrlase_43_Enz"/>
</dbReference>
<dbReference type="Pfam" id="PF04616">
    <property type="entry name" value="Glyco_hydro_43"/>
    <property type="match status" value="1"/>
</dbReference>
<evidence type="ECO:0000256" key="6">
    <source>
        <dbReference type="RuleBase" id="RU361187"/>
    </source>
</evidence>
<feature type="chain" id="PRO_5045447641" evidence="7">
    <location>
        <begin position="32"/>
        <end position="338"/>
    </location>
</feature>
<protein>
    <submittedName>
        <fullName evidence="8">Glycoside hydrolase family 43 protein</fullName>
    </submittedName>
</protein>
<dbReference type="InterPro" id="IPR006710">
    <property type="entry name" value="Glyco_hydro_43"/>
</dbReference>
<proteinExistence type="inferred from homology"/>
<keyword evidence="2" id="KW-0858">Xylan degradation</keyword>
<dbReference type="PANTHER" id="PTHR43772">
    <property type="entry name" value="ENDO-1,4-BETA-XYLANASE"/>
    <property type="match status" value="1"/>
</dbReference>
<keyword evidence="3 6" id="KW-0378">Hydrolase</keyword>
<dbReference type="PANTHER" id="PTHR43772:SF2">
    <property type="entry name" value="PUTATIVE (AFU_ORTHOLOGUE AFUA_2G04480)-RELATED"/>
    <property type="match status" value="1"/>
</dbReference>
<evidence type="ECO:0000256" key="4">
    <source>
        <dbReference type="ARBA" id="ARBA00023277"/>
    </source>
</evidence>
<reference evidence="8 9" key="1">
    <citation type="submission" date="2023-01" db="EMBL/GenBank/DDBJ databases">
        <title>Novel species of the genus Asticcacaulis isolated from rivers.</title>
        <authorList>
            <person name="Lu H."/>
        </authorList>
    </citation>
    <scope>NUCLEOTIDE SEQUENCE [LARGE SCALE GENOMIC DNA]</scope>
    <source>
        <strain evidence="8 9">DXS10W</strain>
    </source>
</reference>
<organism evidence="8 9">
    <name type="scientific">Asticcacaulis currens</name>
    <dbReference type="NCBI Taxonomy" id="2984210"/>
    <lineage>
        <taxon>Bacteria</taxon>
        <taxon>Pseudomonadati</taxon>
        <taxon>Pseudomonadota</taxon>
        <taxon>Alphaproteobacteria</taxon>
        <taxon>Caulobacterales</taxon>
        <taxon>Caulobacteraceae</taxon>
        <taxon>Asticcacaulis</taxon>
    </lineage>
</organism>
<dbReference type="RefSeq" id="WP_272740912.1">
    <property type="nucleotide sequence ID" value="NZ_JAQQKW010000004.1"/>
</dbReference>
<feature type="signal peptide" evidence="7">
    <location>
        <begin position="1"/>
        <end position="31"/>
    </location>
</feature>
<accession>A0ABT5IDC6</accession>
<evidence type="ECO:0000313" key="8">
    <source>
        <dbReference type="EMBL" id="MDC7694190.1"/>
    </source>
</evidence>
<keyword evidence="5 6" id="KW-0326">Glycosidase</keyword>
<evidence type="ECO:0000256" key="7">
    <source>
        <dbReference type="SAM" id="SignalP"/>
    </source>
</evidence>
<dbReference type="GO" id="GO:0016787">
    <property type="term" value="F:hydrolase activity"/>
    <property type="evidence" value="ECO:0007669"/>
    <property type="project" value="UniProtKB-KW"/>
</dbReference>
<dbReference type="Gene3D" id="2.115.10.20">
    <property type="entry name" value="Glycosyl hydrolase domain, family 43"/>
    <property type="match status" value="1"/>
</dbReference>
<evidence type="ECO:0000313" key="9">
    <source>
        <dbReference type="Proteomes" id="UP001216595"/>
    </source>
</evidence>
<dbReference type="InterPro" id="IPR023296">
    <property type="entry name" value="Glyco_hydro_beta-prop_sf"/>
</dbReference>
<sequence>MIRSGWVRACAVAGVSAIAVCTMAFSGAAQAAPKGGNPLFTDAFTADPAALVVKDTLYLYVGHDQATGDEMFTMREWLVYSTRDMKTWQAHGPIMKATDFKWAIRDSWASQVVERNGKFWLYAAVEHDKTHPGKAIGVAVSDSPTGPFVDARGSALISNDMTPQGPHTWDDIDPTVYIEDDGTAWLIWGNANCYYARLKPNMTELDGPIQQIPLPKYVEGPWIHKHGQTYYLTYASMDKAVSNDELISYATAPSITGPWTYRGEISGPAENSFTIHPAIVEFKGQPYFFYHNGKLTLNGEKGGLGRRAVAVEHLYYNADGTIKPIVHTTEGVSVPRQK</sequence>
<evidence type="ECO:0000256" key="2">
    <source>
        <dbReference type="ARBA" id="ARBA00022651"/>
    </source>
</evidence>
<name>A0ABT5IDC6_9CAUL</name>
<gene>
    <name evidence="8" type="ORF">PQU94_07825</name>
</gene>
<comment type="similarity">
    <text evidence="1 6">Belongs to the glycosyl hydrolase 43 family.</text>
</comment>
<dbReference type="Proteomes" id="UP001216595">
    <property type="component" value="Unassembled WGS sequence"/>
</dbReference>
<keyword evidence="9" id="KW-1185">Reference proteome</keyword>
<evidence type="ECO:0000256" key="3">
    <source>
        <dbReference type="ARBA" id="ARBA00022801"/>
    </source>
</evidence>
<dbReference type="CDD" id="cd18618">
    <property type="entry name" value="GH43_Xsa43E-like"/>
    <property type="match status" value="1"/>
</dbReference>
<dbReference type="SUPFAM" id="SSF75005">
    <property type="entry name" value="Arabinanase/levansucrase/invertase"/>
    <property type="match status" value="1"/>
</dbReference>
<evidence type="ECO:0000256" key="1">
    <source>
        <dbReference type="ARBA" id="ARBA00009865"/>
    </source>
</evidence>
<dbReference type="EMBL" id="JAQQKW010000004">
    <property type="protein sequence ID" value="MDC7694190.1"/>
    <property type="molecule type" value="Genomic_DNA"/>
</dbReference>
<keyword evidence="2" id="KW-0624">Polysaccharide degradation</keyword>
<evidence type="ECO:0000256" key="5">
    <source>
        <dbReference type="ARBA" id="ARBA00023295"/>
    </source>
</evidence>
<keyword evidence="7" id="KW-0732">Signal</keyword>
<keyword evidence="4" id="KW-0119">Carbohydrate metabolism</keyword>